<dbReference type="PROSITE" id="PS50893">
    <property type="entry name" value="ABC_TRANSPORTER_2"/>
    <property type="match status" value="1"/>
</dbReference>
<dbReference type="PANTHER" id="PTHR42711">
    <property type="entry name" value="ABC TRANSPORTER ATP-BINDING PROTEIN"/>
    <property type="match status" value="1"/>
</dbReference>
<feature type="domain" description="ABC transporter" evidence="4">
    <location>
        <begin position="4"/>
        <end position="235"/>
    </location>
</feature>
<comment type="caution">
    <text evidence="5">The sequence shown here is derived from an EMBL/GenBank/DDBJ whole genome shotgun (WGS) entry which is preliminary data.</text>
</comment>
<evidence type="ECO:0000313" key="6">
    <source>
        <dbReference type="Proteomes" id="UP000255508"/>
    </source>
</evidence>
<evidence type="ECO:0000256" key="2">
    <source>
        <dbReference type="ARBA" id="ARBA00022741"/>
    </source>
</evidence>
<dbReference type="SUPFAM" id="SSF52540">
    <property type="entry name" value="P-loop containing nucleoside triphosphate hydrolases"/>
    <property type="match status" value="1"/>
</dbReference>
<gene>
    <name evidence="5" type="ORF">DIZ79_13530</name>
</gene>
<organism evidence="5 6">
    <name type="scientific">endosymbiont of Lamellibrachia luymesi</name>
    <dbReference type="NCBI Taxonomy" id="2200907"/>
    <lineage>
        <taxon>Bacteria</taxon>
        <taxon>Pseudomonadati</taxon>
        <taxon>Pseudomonadota</taxon>
        <taxon>Gammaproteobacteria</taxon>
        <taxon>sulfur-oxidizing symbionts</taxon>
    </lineage>
</organism>
<evidence type="ECO:0000256" key="1">
    <source>
        <dbReference type="ARBA" id="ARBA00022448"/>
    </source>
</evidence>
<dbReference type="SMART" id="SM00382">
    <property type="entry name" value="AAA"/>
    <property type="match status" value="1"/>
</dbReference>
<dbReference type="PANTHER" id="PTHR42711:SF15">
    <property type="entry name" value="ABC-TYPE MULTIDRUG TRANSPORT SYSTEM, ATPASE COMPONENT"/>
    <property type="match status" value="1"/>
</dbReference>
<dbReference type="Gene3D" id="3.40.50.300">
    <property type="entry name" value="P-loop containing nucleotide triphosphate hydrolases"/>
    <property type="match status" value="1"/>
</dbReference>
<sequence length="312" mass="35115">MNALSIRNLHKRYNNGFEALKGIDLDVKEGDFFALLGPNGAGKSTAIGIIASLINKSSGQVAVFGHDTDRQREAAKQFIGLVPQEFNFNQWEPVVEILVNQAGYYGIPRSEAYLRAEKSLKRLDLWDRRSEQARSLSGGMKRRLMIARALVHRPRLLILDEPTAGVDIEIRRSMWAFLREINTQGTTIILTTHYLEEAESLCRNIAIINHGRIVEQSSLSGLLSRLHTETFVLNLRGAIAAAPELKGYVLEHVDETTLEVELTRGQTVNDLFDTLSRNGIEVVSMRNKQNRLEQMFINMVDRDRSCIAEGKA</sequence>
<evidence type="ECO:0000313" key="5">
    <source>
        <dbReference type="EMBL" id="RDH89000.1"/>
    </source>
</evidence>
<dbReference type="InterPro" id="IPR017871">
    <property type="entry name" value="ABC_transporter-like_CS"/>
</dbReference>
<dbReference type="InterPro" id="IPR003593">
    <property type="entry name" value="AAA+_ATPase"/>
</dbReference>
<protein>
    <submittedName>
        <fullName evidence="5">ABC transporter</fullName>
    </submittedName>
</protein>
<keyword evidence="2" id="KW-0547">Nucleotide-binding</keyword>
<accession>A0A370DUG4</accession>
<dbReference type="InterPro" id="IPR050763">
    <property type="entry name" value="ABC_transporter_ATP-binding"/>
</dbReference>
<dbReference type="GO" id="GO:0005524">
    <property type="term" value="F:ATP binding"/>
    <property type="evidence" value="ECO:0007669"/>
    <property type="project" value="UniProtKB-KW"/>
</dbReference>
<dbReference type="InterPro" id="IPR003439">
    <property type="entry name" value="ABC_transporter-like_ATP-bd"/>
</dbReference>
<dbReference type="Proteomes" id="UP000255508">
    <property type="component" value="Unassembled WGS sequence"/>
</dbReference>
<dbReference type="EMBL" id="QFXD01000236">
    <property type="protein sequence ID" value="RDH89000.1"/>
    <property type="molecule type" value="Genomic_DNA"/>
</dbReference>
<evidence type="ECO:0000256" key="3">
    <source>
        <dbReference type="ARBA" id="ARBA00022840"/>
    </source>
</evidence>
<dbReference type="Pfam" id="PF00005">
    <property type="entry name" value="ABC_tran"/>
    <property type="match status" value="1"/>
</dbReference>
<name>A0A370DUG4_9GAMM</name>
<dbReference type="CDD" id="cd03230">
    <property type="entry name" value="ABC_DR_subfamily_A"/>
    <property type="match status" value="1"/>
</dbReference>
<dbReference type="GO" id="GO:0016887">
    <property type="term" value="F:ATP hydrolysis activity"/>
    <property type="evidence" value="ECO:0007669"/>
    <property type="project" value="InterPro"/>
</dbReference>
<keyword evidence="1" id="KW-0813">Transport</keyword>
<keyword evidence="3" id="KW-0067">ATP-binding</keyword>
<evidence type="ECO:0000259" key="4">
    <source>
        <dbReference type="PROSITE" id="PS50893"/>
    </source>
</evidence>
<proteinExistence type="predicted"/>
<dbReference type="InterPro" id="IPR027417">
    <property type="entry name" value="P-loop_NTPase"/>
</dbReference>
<dbReference type="PROSITE" id="PS00211">
    <property type="entry name" value="ABC_TRANSPORTER_1"/>
    <property type="match status" value="1"/>
</dbReference>
<reference evidence="5 6" key="1">
    <citation type="journal article" date="2018" name="ISME J.">
        <title>Endosymbiont genomes yield clues of tubeworm success.</title>
        <authorList>
            <person name="Li Y."/>
            <person name="Liles M.R."/>
            <person name="Halanych K.M."/>
        </authorList>
    </citation>
    <scope>NUCLEOTIDE SEQUENCE [LARGE SCALE GENOMIC DNA]</scope>
    <source>
        <strain evidence="5">A1422</strain>
    </source>
</reference>
<dbReference type="AlphaFoldDB" id="A0A370DUG4"/>